<sequence length="234" mass="26503">MKNRILTFVGAVCILSTLMIGTAFAGGWRLGSKGWWYDLDNGQYYSNGWQWIDGNGDGQAECYYFDQSGWMLSNTITPDSFTVDVNGAWTVSGTVQIKQVQLTNVGQQNQTNGNGEFLNLEGIDDPTGAYDEDNTAVIRTRKGGLFIMVQKGDGDAYIYPKTRIDKNKYYSIFDPNTIVEFNGKNLTMSSIDPQNRWSHTWTWQRRDLNGIIDSKEIADYWGLVLENGQYIYVD</sequence>
<evidence type="ECO:0000313" key="1">
    <source>
        <dbReference type="EMBL" id="EHL09800.1"/>
    </source>
</evidence>
<dbReference type="STRING" id="796943.HMPREF9625_01773"/>
<dbReference type="RefSeq" id="WP_009535612.1">
    <property type="nucleotide sequence ID" value="NZ_KE148312.1"/>
</dbReference>
<dbReference type="AlphaFoldDB" id="G9WQZ0"/>
<organism evidence="1 2">
    <name type="scientific">Oribacterium parvum ACB1</name>
    <dbReference type="NCBI Taxonomy" id="796943"/>
    <lineage>
        <taxon>Bacteria</taxon>
        <taxon>Bacillati</taxon>
        <taxon>Bacillota</taxon>
        <taxon>Clostridia</taxon>
        <taxon>Lachnospirales</taxon>
        <taxon>Lachnospiraceae</taxon>
        <taxon>Oribacterium</taxon>
    </lineage>
</organism>
<dbReference type="Proteomes" id="UP000018461">
    <property type="component" value="Unassembled WGS sequence"/>
</dbReference>
<comment type="caution">
    <text evidence="1">The sequence shown here is derived from an EMBL/GenBank/DDBJ whole genome shotgun (WGS) entry which is preliminary data.</text>
</comment>
<dbReference type="PATRIC" id="fig|796943.3.peg.2251"/>
<reference evidence="1" key="2">
    <citation type="submission" date="2013-03" db="EMBL/GenBank/DDBJ databases">
        <title>The Genome Sequence of Oribacterium sp. ACB1.</title>
        <authorList>
            <consortium name="The Broad Institute Genomics Platform"/>
            <consortium name="The Broad Institute Genome Sequencing Center for Infectious Disease"/>
            <person name="Earl A."/>
            <person name="Ward D."/>
            <person name="Feldgarden M."/>
            <person name="Gevers D."/>
            <person name="Sizova M."/>
            <person name="Hazen A."/>
            <person name="Epstein S."/>
            <person name="Walker B."/>
            <person name="Young S."/>
            <person name="Zeng Q."/>
            <person name="Gargeya S."/>
            <person name="Fitzgerald M."/>
            <person name="Haas B."/>
            <person name="Abouelleil A."/>
            <person name="Allen A.W."/>
            <person name="Alvarado L."/>
            <person name="Arachchi H.M."/>
            <person name="Berlin A.M."/>
            <person name="Chapman S.B."/>
            <person name="Gainer-Dewar J."/>
            <person name="Goldberg J."/>
            <person name="Griggs A."/>
            <person name="Gujja S."/>
            <person name="Hansen M."/>
            <person name="Howarth C."/>
            <person name="Imamovic A."/>
            <person name="Ireland A."/>
            <person name="Larimer J."/>
            <person name="McCowan C."/>
            <person name="Murphy C."/>
            <person name="Pearson M."/>
            <person name="Poon T.W."/>
            <person name="Priest M."/>
            <person name="Roberts A."/>
            <person name="Saif S."/>
            <person name="Shea T."/>
            <person name="Sisk P."/>
            <person name="Sykes S."/>
            <person name="Wortman J."/>
            <person name="Nusbaum C."/>
            <person name="Birren B."/>
        </authorList>
    </citation>
    <scope>NUCLEOTIDE SEQUENCE [LARGE SCALE GENOMIC DNA]</scope>
    <source>
        <strain evidence="1">ACB1</strain>
    </source>
</reference>
<proteinExistence type="predicted"/>
<name>G9WQZ0_9FIRM</name>
<evidence type="ECO:0000313" key="2">
    <source>
        <dbReference type="Proteomes" id="UP000018461"/>
    </source>
</evidence>
<dbReference type="Gene3D" id="2.10.270.10">
    <property type="entry name" value="Cholin Binding"/>
    <property type="match status" value="1"/>
</dbReference>
<gene>
    <name evidence="1" type="ORF">HMPREF9625_01773</name>
</gene>
<accession>G9WQZ0</accession>
<dbReference type="EMBL" id="AFZC02000002">
    <property type="protein sequence ID" value="EHL09800.1"/>
    <property type="molecule type" value="Genomic_DNA"/>
</dbReference>
<keyword evidence="2" id="KW-1185">Reference proteome</keyword>
<reference evidence="1" key="1">
    <citation type="submission" date="2011-08" db="EMBL/GenBank/DDBJ databases">
        <authorList>
            <consortium name="The Broad Institute Genome Sequencing Platform"/>
            <person name="Earl A."/>
            <person name="Ward D."/>
            <person name="Feldgarden M."/>
            <person name="Gevers D."/>
            <person name="Sizova M."/>
            <person name="Hazen A."/>
            <person name="Epstein S."/>
            <person name="Young S.K."/>
            <person name="Zeng Q."/>
            <person name="Gargeya S."/>
            <person name="Fitzgerald M."/>
            <person name="Haas B."/>
            <person name="Abouelleil A."/>
            <person name="Alvarado L."/>
            <person name="Arachchi H.M."/>
            <person name="Berlin A."/>
            <person name="Brown A."/>
            <person name="Chapman S.B."/>
            <person name="Chen Z."/>
            <person name="Dunbar C."/>
            <person name="Freedman E."/>
            <person name="Gearin G."/>
            <person name="Gellesch M."/>
            <person name="Goldberg J."/>
            <person name="Griggs A."/>
            <person name="Gujja S."/>
            <person name="Heiman D."/>
            <person name="Howarth C."/>
            <person name="Larson L."/>
            <person name="Lui A."/>
            <person name="MacDonald P.J.P."/>
            <person name="Montmayeur A."/>
            <person name="Murphy C."/>
            <person name="Neiman D."/>
            <person name="Pearson M."/>
            <person name="Priest M."/>
            <person name="Roberts A."/>
            <person name="Saif S."/>
            <person name="Shea T."/>
            <person name="Shenoy N."/>
            <person name="Sisk P."/>
            <person name="Stolte C."/>
            <person name="Sykes S."/>
            <person name="Wortman J."/>
            <person name="Nusbaum C."/>
            <person name="Birren B."/>
        </authorList>
    </citation>
    <scope>NUCLEOTIDE SEQUENCE</scope>
    <source>
        <strain evidence="1">ACB1</strain>
    </source>
</reference>
<dbReference type="SUPFAM" id="SSF69360">
    <property type="entry name" value="Cell wall binding repeat"/>
    <property type="match status" value="1"/>
</dbReference>
<protein>
    <submittedName>
        <fullName evidence="1">Uncharacterized protein</fullName>
    </submittedName>
</protein>
<dbReference type="HOGENOM" id="CLU_1335475_0_0_9"/>